<sequence length="86" mass="9109">MLACFLGRLLVRLFSHPNSGGGGRAPRPSIDVEDSFEISISRPATGRQGERGSHGGRKEAKVANENGGIKAEGKHVENGEPKSSRV</sequence>
<evidence type="ECO:0000313" key="1">
    <source>
        <dbReference type="EMBL" id="KAJ8622942.1"/>
    </source>
</evidence>
<accession>A0ACC2KPH5</accession>
<proteinExistence type="predicted"/>
<evidence type="ECO:0000313" key="2">
    <source>
        <dbReference type="Proteomes" id="UP001234297"/>
    </source>
</evidence>
<dbReference type="EMBL" id="CM056818">
    <property type="protein sequence ID" value="KAJ8622942.1"/>
    <property type="molecule type" value="Genomic_DNA"/>
</dbReference>
<protein>
    <submittedName>
        <fullName evidence="1">Uncharacterized protein</fullName>
    </submittedName>
</protein>
<comment type="caution">
    <text evidence="1">The sequence shown here is derived from an EMBL/GenBank/DDBJ whole genome shotgun (WGS) entry which is preliminary data.</text>
</comment>
<name>A0ACC2KPH5_PERAE</name>
<gene>
    <name evidence="1" type="ORF">MRB53_031471</name>
</gene>
<keyword evidence="2" id="KW-1185">Reference proteome</keyword>
<dbReference type="Proteomes" id="UP001234297">
    <property type="component" value="Chromosome 10"/>
</dbReference>
<reference evidence="1 2" key="1">
    <citation type="journal article" date="2022" name="Hortic Res">
        <title>A haplotype resolved chromosomal level avocado genome allows analysis of novel avocado genes.</title>
        <authorList>
            <person name="Nath O."/>
            <person name="Fletcher S.J."/>
            <person name="Hayward A."/>
            <person name="Shaw L.M."/>
            <person name="Masouleh A.K."/>
            <person name="Furtado A."/>
            <person name="Henry R.J."/>
            <person name="Mitter N."/>
        </authorList>
    </citation>
    <scope>NUCLEOTIDE SEQUENCE [LARGE SCALE GENOMIC DNA]</scope>
    <source>
        <strain evidence="2">cv. Hass</strain>
    </source>
</reference>
<organism evidence="1 2">
    <name type="scientific">Persea americana</name>
    <name type="common">Avocado</name>
    <dbReference type="NCBI Taxonomy" id="3435"/>
    <lineage>
        <taxon>Eukaryota</taxon>
        <taxon>Viridiplantae</taxon>
        <taxon>Streptophyta</taxon>
        <taxon>Embryophyta</taxon>
        <taxon>Tracheophyta</taxon>
        <taxon>Spermatophyta</taxon>
        <taxon>Magnoliopsida</taxon>
        <taxon>Magnoliidae</taxon>
        <taxon>Laurales</taxon>
        <taxon>Lauraceae</taxon>
        <taxon>Persea</taxon>
    </lineage>
</organism>